<keyword evidence="3 6" id="KW-0812">Transmembrane</keyword>
<sequence>MQQQSKLIFRIYALVVLLELLFIYLNQVQLRWFTKPLLMPLLMLAFYTASVRRSGTLFYLILAALFLSWCGDVLLQIEGLFIPGLVSFLLAHICYILYFTKTGQGKKGLLQLKPLVALPVLLYILLFLWLLFPYLNALKIPVTIYGITIGTMLLLALNTKHQLKNQTASLFITGAILFVISDSVLAVNLFAYKHLLLSLVVMATYSAAQYLIVKGAISNQDR</sequence>
<accession>A0A562SA86</accession>
<protein>
    <submittedName>
        <fullName evidence="7">Putative membrane protein YhhN</fullName>
    </submittedName>
</protein>
<gene>
    <name evidence="7" type="ORF">IQ13_3967</name>
</gene>
<feature type="transmembrane region" description="Helical" evidence="6">
    <location>
        <begin position="32"/>
        <end position="49"/>
    </location>
</feature>
<dbReference type="Pfam" id="PF07947">
    <property type="entry name" value="YhhN"/>
    <property type="match status" value="1"/>
</dbReference>
<evidence type="ECO:0000256" key="6">
    <source>
        <dbReference type="SAM" id="Phobius"/>
    </source>
</evidence>
<dbReference type="Proteomes" id="UP000316167">
    <property type="component" value="Unassembled WGS sequence"/>
</dbReference>
<feature type="transmembrane region" description="Helical" evidence="6">
    <location>
        <begin position="138"/>
        <end position="157"/>
    </location>
</feature>
<comment type="subcellular location">
    <subcellularLocation>
        <location evidence="1">Membrane</location>
        <topology evidence="1">Multi-pass membrane protein</topology>
    </subcellularLocation>
</comment>
<evidence type="ECO:0000313" key="8">
    <source>
        <dbReference type="Proteomes" id="UP000316167"/>
    </source>
</evidence>
<evidence type="ECO:0000256" key="1">
    <source>
        <dbReference type="ARBA" id="ARBA00004141"/>
    </source>
</evidence>
<evidence type="ECO:0000256" key="5">
    <source>
        <dbReference type="ARBA" id="ARBA00023136"/>
    </source>
</evidence>
<feature type="transmembrane region" description="Helical" evidence="6">
    <location>
        <begin position="195"/>
        <end position="213"/>
    </location>
</feature>
<feature type="transmembrane region" description="Helical" evidence="6">
    <location>
        <begin position="112"/>
        <end position="132"/>
    </location>
</feature>
<feature type="transmembrane region" description="Helical" evidence="6">
    <location>
        <begin position="81"/>
        <end position="100"/>
    </location>
</feature>
<dbReference type="EMBL" id="VLLE01000007">
    <property type="protein sequence ID" value="TWI78285.1"/>
    <property type="molecule type" value="Genomic_DNA"/>
</dbReference>
<dbReference type="PANTHER" id="PTHR31885">
    <property type="entry name" value="GH04784P"/>
    <property type="match status" value="1"/>
</dbReference>
<comment type="similarity">
    <text evidence="2">Belongs to the TMEM86 family.</text>
</comment>
<name>A0A562SA86_9BACT</name>
<dbReference type="AlphaFoldDB" id="A0A562SA86"/>
<keyword evidence="8" id="KW-1185">Reference proteome</keyword>
<evidence type="ECO:0000256" key="4">
    <source>
        <dbReference type="ARBA" id="ARBA00022989"/>
    </source>
</evidence>
<evidence type="ECO:0000256" key="3">
    <source>
        <dbReference type="ARBA" id="ARBA00022692"/>
    </source>
</evidence>
<evidence type="ECO:0000256" key="2">
    <source>
        <dbReference type="ARBA" id="ARBA00007375"/>
    </source>
</evidence>
<feature type="transmembrane region" description="Helical" evidence="6">
    <location>
        <begin position="169"/>
        <end position="189"/>
    </location>
</feature>
<organism evidence="7 8">
    <name type="scientific">Lacibacter cauensis</name>
    <dbReference type="NCBI Taxonomy" id="510947"/>
    <lineage>
        <taxon>Bacteria</taxon>
        <taxon>Pseudomonadati</taxon>
        <taxon>Bacteroidota</taxon>
        <taxon>Chitinophagia</taxon>
        <taxon>Chitinophagales</taxon>
        <taxon>Chitinophagaceae</taxon>
        <taxon>Lacibacter</taxon>
    </lineage>
</organism>
<evidence type="ECO:0000313" key="7">
    <source>
        <dbReference type="EMBL" id="TWI78285.1"/>
    </source>
</evidence>
<reference evidence="7 8" key="1">
    <citation type="journal article" date="2015" name="Stand. Genomic Sci.">
        <title>Genomic Encyclopedia of Bacterial and Archaeal Type Strains, Phase III: the genomes of soil and plant-associated and newly described type strains.</title>
        <authorList>
            <person name="Whitman W.B."/>
            <person name="Woyke T."/>
            <person name="Klenk H.P."/>
            <person name="Zhou Y."/>
            <person name="Lilburn T.G."/>
            <person name="Beck B.J."/>
            <person name="De Vos P."/>
            <person name="Vandamme P."/>
            <person name="Eisen J.A."/>
            <person name="Garrity G."/>
            <person name="Hugenholtz P."/>
            <person name="Kyrpides N.C."/>
        </authorList>
    </citation>
    <scope>NUCLEOTIDE SEQUENCE [LARGE SCALE GENOMIC DNA]</scope>
    <source>
        <strain evidence="7 8">CGMCC 1.7271</strain>
    </source>
</reference>
<dbReference type="InterPro" id="IPR012506">
    <property type="entry name" value="TMEM86B-like"/>
</dbReference>
<dbReference type="GO" id="GO:0016787">
    <property type="term" value="F:hydrolase activity"/>
    <property type="evidence" value="ECO:0007669"/>
    <property type="project" value="TreeGrafter"/>
</dbReference>
<dbReference type="OrthoDB" id="5651790at2"/>
<feature type="transmembrane region" description="Helical" evidence="6">
    <location>
        <begin position="56"/>
        <end position="75"/>
    </location>
</feature>
<dbReference type="PANTHER" id="PTHR31885:SF6">
    <property type="entry name" value="GH04784P"/>
    <property type="match status" value="1"/>
</dbReference>
<keyword evidence="5 6" id="KW-0472">Membrane</keyword>
<dbReference type="GO" id="GO:0016020">
    <property type="term" value="C:membrane"/>
    <property type="evidence" value="ECO:0007669"/>
    <property type="project" value="UniProtKB-SubCell"/>
</dbReference>
<comment type="caution">
    <text evidence="7">The sequence shown here is derived from an EMBL/GenBank/DDBJ whole genome shotgun (WGS) entry which is preliminary data.</text>
</comment>
<keyword evidence="4 6" id="KW-1133">Transmembrane helix</keyword>
<proteinExistence type="inferred from homology"/>
<dbReference type="RefSeq" id="WP_144888442.1">
    <property type="nucleotide sequence ID" value="NZ_VLLE01000007.1"/>
</dbReference>
<feature type="transmembrane region" description="Helical" evidence="6">
    <location>
        <begin position="7"/>
        <end position="26"/>
    </location>
</feature>